<reference evidence="2 3" key="1">
    <citation type="submission" date="2018-10" db="EMBL/GenBank/DDBJ databases">
        <title>Transmission dynamics of multidrug resistant bacteria on intensive care unit surfaces.</title>
        <authorList>
            <person name="D'Souza A.W."/>
            <person name="Potter R.F."/>
            <person name="Wallace M."/>
            <person name="Shupe A."/>
            <person name="Patel S."/>
            <person name="Sun S."/>
            <person name="Gul D."/>
            <person name="Kwon J.H."/>
            <person name="Andleeb S."/>
            <person name="Burnham C.-A.D."/>
            <person name="Dantas G."/>
        </authorList>
    </citation>
    <scope>NUCLEOTIDE SEQUENCE [LARGE SCALE GENOMIC DNA]</scope>
    <source>
        <strain evidence="2 3">EC_073</strain>
    </source>
</reference>
<dbReference type="Pfam" id="PF11726">
    <property type="entry name" value="YagK_YfjJ_C"/>
    <property type="match status" value="1"/>
</dbReference>
<sequence>MSWLTRGNTTELQQALAQAAYLAKRETKVTGDGERNFGCSRG</sequence>
<evidence type="ECO:0000313" key="3">
    <source>
        <dbReference type="Proteomes" id="UP000275321"/>
    </source>
</evidence>
<dbReference type="EMBL" id="RHWT01000053">
    <property type="protein sequence ID" value="RSB25551.1"/>
    <property type="molecule type" value="Genomic_DNA"/>
</dbReference>
<protein>
    <submittedName>
        <fullName evidence="2">Inovirus Gp2 family protein</fullName>
    </submittedName>
</protein>
<feature type="domain" description="YagK/YfjJ C-terminal" evidence="1">
    <location>
        <begin position="8"/>
        <end position="40"/>
    </location>
</feature>
<accession>A0A427KET4</accession>
<evidence type="ECO:0000259" key="1">
    <source>
        <dbReference type="Pfam" id="PF11726"/>
    </source>
</evidence>
<evidence type="ECO:0000313" key="2">
    <source>
        <dbReference type="EMBL" id="RSB25551.1"/>
    </source>
</evidence>
<gene>
    <name evidence="2" type="ORF">EGK68_23880</name>
</gene>
<organism evidence="2 3">
    <name type="scientific">Enterobacter cloacae</name>
    <dbReference type="NCBI Taxonomy" id="550"/>
    <lineage>
        <taxon>Bacteria</taxon>
        <taxon>Pseudomonadati</taxon>
        <taxon>Pseudomonadota</taxon>
        <taxon>Gammaproteobacteria</taxon>
        <taxon>Enterobacterales</taxon>
        <taxon>Enterobacteriaceae</taxon>
        <taxon>Enterobacter</taxon>
        <taxon>Enterobacter cloacae complex</taxon>
    </lineage>
</organism>
<dbReference type="InterPro" id="IPR057271">
    <property type="entry name" value="YagK_YfjJ_C"/>
</dbReference>
<name>A0A427KET4_ENTCL</name>
<dbReference type="Proteomes" id="UP000275321">
    <property type="component" value="Unassembled WGS sequence"/>
</dbReference>
<proteinExistence type="predicted"/>
<comment type="caution">
    <text evidence="2">The sequence shown here is derived from an EMBL/GenBank/DDBJ whole genome shotgun (WGS) entry which is preliminary data.</text>
</comment>
<dbReference type="AlphaFoldDB" id="A0A427KET4"/>